<dbReference type="Proteomes" id="UP000199126">
    <property type="component" value="Unassembled WGS sequence"/>
</dbReference>
<dbReference type="EMBL" id="FODV01000001">
    <property type="protein sequence ID" value="SEO21801.1"/>
    <property type="molecule type" value="Genomic_DNA"/>
</dbReference>
<dbReference type="InterPro" id="IPR040493">
    <property type="entry name" value="DUF5518"/>
</dbReference>
<organism evidence="2 3">
    <name type="scientific">Halogranum amylolyticum</name>
    <dbReference type="NCBI Taxonomy" id="660520"/>
    <lineage>
        <taxon>Archaea</taxon>
        <taxon>Methanobacteriati</taxon>
        <taxon>Methanobacteriota</taxon>
        <taxon>Stenosarchaea group</taxon>
        <taxon>Halobacteria</taxon>
        <taxon>Halobacteriales</taxon>
        <taxon>Haloferacaceae</taxon>
    </lineage>
</organism>
<protein>
    <submittedName>
        <fullName evidence="2">Uncharacterized protein</fullName>
    </submittedName>
</protein>
<sequence>MIATKYLKNGALGVVAMIVVGLVPMIGPVAPLVGGGVAGYRQREDVKGGAIAGLVSGLLWTLLTLVLLIVVVVGAGLTAPPGVGPLNWLPAAGGGLYVGVLFAVMNAGVCAATTLGGAIGGALVKEAQRPTPPREVDV</sequence>
<reference evidence="3" key="1">
    <citation type="submission" date="2016-10" db="EMBL/GenBank/DDBJ databases">
        <authorList>
            <person name="Varghese N."/>
            <person name="Submissions S."/>
        </authorList>
    </citation>
    <scope>NUCLEOTIDE SEQUENCE [LARGE SCALE GENOMIC DNA]</scope>
    <source>
        <strain evidence="3">CGMCC 1.10121</strain>
    </source>
</reference>
<accession>A0A1H8MWL1</accession>
<evidence type="ECO:0000313" key="3">
    <source>
        <dbReference type="Proteomes" id="UP000199126"/>
    </source>
</evidence>
<gene>
    <name evidence="2" type="ORF">SAMN04487948_101149</name>
</gene>
<dbReference type="RefSeq" id="WP_089820552.1">
    <property type="nucleotide sequence ID" value="NZ_FODV01000001.1"/>
</dbReference>
<feature type="transmembrane region" description="Helical" evidence="1">
    <location>
        <begin position="97"/>
        <end position="124"/>
    </location>
</feature>
<dbReference type="Pfam" id="PF17647">
    <property type="entry name" value="DUF5518"/>
    <property type="match status" value="1"/>
</dbReference>
<keyword evidence="3" id="KW-1185">Reference proteome</keyword>
<keyword evidence="1" id="KW-1133">Transmembrane helix</keyword>
<dbReference type="AlphaFoldDB" id="A0A1H8MWL1"/>
<evidence type="ECO:0000256" key="1">
    <source>
        <dbReference type="SAM" id="Phobius"/>
    </source>
</evidence>
<name>A0A1H8MWL1_9EURY</name>
<evidence type="ECO:0000313" key="2">
    <source>
        <dbReference type="EMBL" id="SEO21801.1"/>
    </source>
</evidence>
<feature type="transmembrane region" description="Helical" evidence="1">
    <location>
        <begin position="50"/>
        <end position="77"/>
    </location>
</feature>
<keyword evidence="1" id="KW-0812">Transmembrane</keyword>
<keyword evidence="1" id="KW-0472">Membrane</keyword>
<feature type="transmembrane region" description="Helical" evidence="1">
    <location>
        <begin position="12"/>
        <end position="38"/>
    </location>
</feature>
<proteinExistence type="predicted"/>